<dbReference type="EMBL" id="ABEU02000004">
    <property type="protein sequence ID" value="PNR54801.1"/>
    <property type="molecule type" value="Genomic_DNA"/>
</dbReference>
<comment type="subcellular location">
    <subcellularLocation>
        <location evidence="2">Cell membrane</location>
    </subcellularLocation>
    <subcellularLocation>
        <location evidence="1">Endomembrane system</location>
        <topology evidence="1">Multi-pass membrane protein</topology>
    </subcellularLocation>
</comment>
<reference evidence="5 7" key="1">
    <citation type="journal article" date="2008" name="Science">
        <title>The Physcomitrella genome reveals evolutionary insights into the conquest of land by plants.</title>
        <authorList>
            <person name="Rensing S."/>
            <person name="Lang D."/>
            <person name="Zimmer A."/>
            <person name="Terry A."/>
            <person name="Salamov A."/>
            <person name="Shapiro H."/>
            <person name="Nishiyama T."/>
            <person name="Perroud P.-F."/>
            <person name="Lindquist E."/>
            <person name="Kamisugi Y."/>
            <person name="Tanahashi T."/>
            <person name="Sakakibara K."/>
            <person name="Fujita T."/>
            <person name="Oishi K."/>
            <person name="Shin-I T."/>
            <person name="Kuroki Y."/>
            <person name="Toyoda A."/>
            <person name="Suzuki Y."/>
            <person name="Hashimoto A."/>
            <person name="Yamaguchi K."/>
            <person name="Sugano A."/>
            <person name="Kohara Y."/>
            <person name="Fujiyama A."/>
            <person name="Anterola A."/>
            <person name="Aoki S."/>
            <person name="Ashton N."/>
            <person name="Barbazuk W.B."/>
            <person name="Barker E."/>
            <person name="Bennetzen J."/>
            <person name="Bezanilla M."/>
            <person name="Blankenship R."/>
            <person name="Cho S.H."/>
            <person name="Dutcher S."/>
            <person name="Estelle M."/>
            <person name="Fawcett J.A."/>
            <person name="Gundlach H."/>
            <person name="Hanada K."/>
            <person name="Heyl A."/>
            <person name="Hicks K.A."/>
            <person name="Hugh J."/>
            <person name="Lohr M."/>
            <person name="Mayer K."/>
            <person name="Melkozernov A."/>
            <person name="Murata T."/>
            <person name="Nelson D."/>
            <person name="Pils B."/>
            <person name="Prigge M."/>
            <person name="Reiss B."/>
            <person name="Renner T."/>
            <person name="Rombauts S."/>
            <person name="Rushton P."/>
            <person name="Sanderfoot A."/>
            <person name="Schween G."/>
            <person name="Shiu S.-H."/>
            <person name="Stueber K."/>
            <person name="Theodoulou F.L."/>
            <person name="Tu H."/>
            <person name="Van de Peer Y."/>
            <person name="Verrier P.J."/>
            <person name="Waters E."/>
            <person name="Wood A."/>
            <person name="Yang L."/>
            <person name="Cove D."/>
            <person name="Cuming A."/>
            <person name="Hasebe M."/>
            <person name="Lucas S."/>
            <person name="Mishler D.B."/>
            <person name="Reski R."/>
            <person name="Grigoriev I."/>
            <person name="Quatrano R.S."/>
            <person name="Boore J.L."/>
        </authorList>
    </citation>
    <scope>NUCLEOTIDE SEQUENCE [LARGE SCALE GENOMIC DNA]</scope>
    <source>
        <strain evidence="6 7">cv. Gransden 2004</strain>
    </source>
</reference>
<keyword evidence="7" id="KW-1185">Reference proteome</keyword>
<dbReference type="Gramene" id="Pp3c4_2990V3.1">
    <property type="protein sequence ID" value="PAC:32919559.CDS.1"/>
    <property type="gene ID" value="Pp3c4_2990"/>
</dbReference>
<keyword evidence="4" id="KW-1003">Cell membrane</keyword>
<keyword evidence="3" id="KW-0813">Transport</keyword>
<accession>A0A2K1KM02</accession>
<dbReference type="AlphaFoldDB" id="A0A2K1KM02"/>
<dbReference type="Proteomes" id="UP000006727">
    <property type="component" value="Chromosome 4"/>
</dbReference>
<dbReference type="GO" id="GO:0005886">
    <property type="term" value="C:plasma membrane"/>
    <property type="evidence" value="ECO:0007669"/>
    <property type="project" value="UniProtKB-SubCell"/>
</dbReference>
<evidence type="ECO:0000256" key="1">
    <source>
        <dbReference type="ARBA" id="ARBA00004127"/>
    </source>
</evidence>
<dbReference type="GO" id="GO:0008308">
    <property type="term" value="F:voltage-gated monoatomic anion channel activity"/>
    <property type="evidence" value="ECO:0007669"/>
    <property type="project" value="InterPro"/>
</dbReference>
<gene>
    <name evidence="5" type="ORF">PHYPA_005694</name>
</gene>
<organism evidence="5">
    <name type="scientific">Physcomitrium patens</name>
    <name type="common">Spreading-leaved earth moss</name>
    <name type="synonym">Physcomitrella patens</name>
    <dbReference type="NCBI Taxonomy" id="3218"/>
    <lineage>
        <taxon>Eukaryota</taxon>
        <taxon>Viridiplantae</taxon>
        <taxon>Streptophyta</taxon>
        <taxon>Embryophyta</taxon>
        <taxon>Bryophyta</taxon>
        <taxon>Bryophytina</taxon>
        <taxon>Bryopsida</taxon>
        <taxon>Funariidae</taxon>
        <taxon>Funariales</taxon>
        <taxon>Funariaceae</taxon>
        <taxon>Physcomitrium</taxon>
    </lineage>
</organism>
<evidence type="ECO:0000256" key="2">
    <source>
        <dbReference type="ARBA" id="ARBA00004236"/>
    </source>
</evidence>
<proteinExistence type="predicted"/>
<dbReference type="PaxDb" id="3218-PP1S287_9V6.1"/>
<evidence type="ECO:0000256" key="4">
    <source>
        <dbReference type="ARBA" id="ARBA00022475"/>
    </source>
</evidence>
<sequence length="72" mass="8631">MSIFVVKFKIYEQRLFGEKRPFFEVANFSMHLSIVKYFVESLLAAIVCWSELAKCLWFVDLVHYLVLFITLY</sequence>
<evidence type="ECO:0000313" key="6">
    <source>
        <dbReference type="EnsemblPlants" id="PAC:32919559.CDS.1"/>
    </source>
</evidence>
<evidence type="ECO:0000256" key="3">
    <source>
        <dbReference type="ARBA" id="ARBA00022448"/>
    </source>
</evidence>
<dbReference type="PANTHER" id="PTHR31269:SF2">
    <property type="entry name" value="S-TYPE ANION CHANNEL SLAH3"/>
    <property type="match status" value="1"/>
</dbReference>
<dbReference type="EnsemblPlants" id="Pp3c4_2990V3.1">
    <property type="protein sequence ID" value="PAC:32919559.CDS.1"/>
    <property type="gene ID" value="Pp3c4_2990"/>
</dbReference>
<name>A0A2K1KM02_PHYPA</name>
<evidence type="ECO:0000313" key="7">
    <source>
        <dbReference type="Proteomes" id="UP000006727"/>
    </source>
</evidence>
<keyword evidence="4" id="KW-0472">Membrane</keyword>
<evidence type="ECO:0000313" key="5">
    <source>
        <dbReference type="EMBL" id="PNR54801.1"/>
    </source>
</evidence>
<dbReference type="InterPro" id="IPR030183">
    <property type="entry name" value="SLAC/SLAH"/>
</dbReference>
<protein>
    <submittedName>
        <fullName evidence="5 6">Uncharacterized protein</fullName>
    </submittedName>
</protein>
<dbReference type="PANTHER" id="PTHR31269">
    <property type="entry name" value="S-TYPE ANION CHANNEL SLAH3"/>
    <property type="match status" value="1"/>
</dbReference>
<dbReference type="GO" id="GO:0006873">
    <property type="term" value="P:intracellular monoatomic ion homeostasis"/>
    <property type="evidence" value="ECO:0007669"/>
    <property type="project" value="InterPro"/>
</dbReference>
<reference evidence="6" key="3">
    <citation type="submission" date="2020-12" db="UniProtKB">
        <authorList>
            <consortium name="EnsemblPlants"/>
        </authorList>
    </citation>
    <scope>IDENTIFICATION</scope>
</reference>
<reference evidence="5 7" key="2">
    <citation type="journal article" date="2018" name="Plant J.">
        <title>The Physcomitrella patens chromosome-scale assembly reveals moss genome structure and evolution.</title>
        <authorList>
            <person name="Lang D."/>
            <person name="Ullrich K.K."/>
            <person name="Murat F."/>
            <person name="Fuchs J."/>
            <person name="Jenkins J."/>
            <person name="Haas F.B."/>
            <person name="Piednoel M."/>
            <person name="Gundlach H."/>
            <person name="Van Bel M."/>
            <person name="Meyberg R."/>
            <person name="Vives C."/>
            <person name="Morata J."/>
            <person name="Symeonidi A."/>
            <person name="Hiss M."/>
            <person name="Muchero W."/>
            <person name="Kamisugi Y."/>
            <person name="Saleh O."/>
            <person name="Blanc G."/>
            <person name="Decker E.L."/>
            <person name="van Gessel N."/>
            <person name="Grimwood J."/>
            <person name="Hayes R.D."/>
            <person name="Graham S.W."/>
            <person name="Gunter L.E."/>
            <person name="McDaniel S.F."/>
            <person name="Hoernstein S.N.W."/>
            <person name="Larsson A."/>
            <person name="Li F.W."/>
            <person name="Perroud P.F."/>
            <person name="Phillips J."/>
            <person name="Ranjan P."/>
            <person name="Rokshar D.S."/>
            <person name="Rothfels C.J."/>
            <person name="Schneider L."/>
            <person name="Shu S."/>
            <person name="Stevenson D.W."/>
            <person name="Thummler F."/>
            <person name="Tillich M."/>
            <person name="Villarreal Aguilar J.C."/>
            <person name="Widiez T."/>
            <person name="Wong G.K."/>
            <person name="Wymore A."/>
            <person name="Zhang Y."/>
            <person name="Zimmer A.D."/>
            <person name="Quatrano R.S."/>
            <person name="Mayer K.F.X."/>
            <person name="Goodstein D."/>
            <person name="Casacuberta J.M."/>
            <person name="Vandepoele K."/>
            <person name="Reski R."/>
            <person name="Cuming A.C."/>
            <person name="Tuskan G.A."/>
            <person name="Maumus F."/>
            <person name="Salse J."/>
            <person name="Schmutz J."/>
            <person name="Rensing S.A."/>
        </authorList>
    </citation>
    <scope>NUCLEOTIDE SEQUENCE [LARGE SCALE GENOMIC DNA]</scope>
    <source>
        <strain evidence="6 7">cv. Gransden 2004</strain>
    </source>
</reference>
<dbReference type="GO" id="GO:0012505">
    <property type="term" value="C:endomembrane system"/>
    <property type="evidence" value="ECO:0007669"/>
    <property type="project" value="UniProtKB-SubCell"/>
</dbReference>
<dbReference type="InParanoid" id="A0A2K1KM02"/>